<protein>
    <recommendedName>
        <fullName evidence="4">Lipoprotein</fullName>
    </recommendedName>
</protein>
<dbReference type="InterPro" id="IPR006626">
    <property type="entry name" value="PbH1"/>
</dbReference>
<organism evidence="2 3">
    <name type="scientific">Planctobacterium marinum</name>
    <dbReference type="NCBI Taxonomy" id="1631968"/>
    <lineage>
        <taxon>Bacteria</taxon>
        <taxon>Pseudomonadati</taxon>
        <taxon>Pseudomonadota</taxon>
        <taxon>Gammaproteobacteria</taxon>
        <taxon>Alteromonadales</taxon>
        <taxon>Alteromonadaceae</taxon>
        <taxon>Planctobacterium</taxon>
    </lineage>
</organism>
<proteinExistence type="predicted"/>
<dbReference type="EMBL" id="AP027272">
    <property type="protein sequence ID" value="BDX05295.1"/>
    <property type="molecule type" value="Genomic_DNA"/>
</dbReference>
<evidence type="ECO:0000313" key="2">
    <source>
        <dbReference type="EMBL" id="BDX05295.1"/>
    </source>
</evidence>
<sequence>MELNKFFQVSAIAAALALAGCGGDINITEGDITGDTITNNTTNNNGGNGNGDGDGGDTPTVEFPGTFDAGLTQAVRAAVNDNSVVVQTISGTITEDTTLIAGAFYALSGTVFVGGDNTDSATLTIEPGVTVFGQNGGDALVVSRGSKLEAAGTADDQIIMTSLQDVVGEALSPGQWGGLVLLGNAPSNKCPSDGTACAREVEGVAGAFYGGTDTEDNSGTLQYVIVKNSGFEVEPGNELNGITFAGVGAGTTVDHIQVHNSSDDGVEFFGGNVDVKYLVLTNNQDDSIDWDHGYQGRMQHIYVQHNPNATDANRIIEADNDGSNLDADPKSNPTLVNMTAIGNNFAADDNPSEGIYLREGTGGQFYNIVVTGPAEMGECFEVENNAVSQANLQDGTIMMQNSAMACSNGENFKNADGAVDLEAWFLEQDGNVVLEAPMVSSDGTPMNGSPLLGSGQDASAVDTFFDVTDYMGAFDGATDWREGWAFGFGGGIVTVSNSAPVVGCPSGTTAILSVDGVTTTCEIPSGVVTEDMTLTAGNIYALSGVTFIGNDNADSATLTIEPGVTIYGRSASDALVVSRGSEIMAEGTAAAPITFTSNQDVTGQATAPGQWGGIVLLGNAVSNKCPTDGTPCAREVEGVAGAFYGGTDNTDSSGTLRYVVVKHGGFEVEPGNELNGITFGGVGSGTTVEYIQVHQNSDDGIEFFGGTVNAKYIVLTGNQDDSVDWDHGYTGKLQYVLIQQATDDTEANRLIEADNDGSNLAATPQSNPMIANFTGIGNNYQGEDPSEGIYLREGTGGQFYNVVVTGPAGMGECLEVEDNAVSQANLGDGTLTMQNSVIACENGENFKNADGAVDLEAWFLGQDGNSVGENRAAVLNGVYTISDAAAYDFTGDTFFDNVDFIGAVEEGNDWTAGWTVGLE</sequence>
<feature type="region of interest" description="Disordered" evidence="1">
    <location>
        <begin position="38"/>
        <end position="59"/>
    </location>
</feature>
<gene>
    <name evidence="2" type="ORF">MACH26_08160</name>
</gene>
<dbReference type="InterPro" id="IPR011050">
    <property type="entry name" value="Pectin_lyase_fold/virulence"/>
</dbReference>
<dbReference type="RefSeq" id="WP_338291263.1">
    <property type="nucleotide sequence ID" value="NZ_AP027272.1"/>
</dbReference>
<dbReference type="PANTHER" id="PTHR41339">
    <property type="entry name" value="LIPL48"/>
    <property type="match status" value="1"/>
</dbReference>
<evidence type="ECO:0000256" key="1">
    <source>
        <dbReference type="SAM" id="MobiDB-lite"/>
    </source>
</evidence>
<keyword evidence="3" id="KW-1185">Reference proteome</keyword>
<dbReference type="SUPFAM" id="SSF51126">
    <property type="entry name" value="Pectin lyase-like"/>
    <property type="match status" value="1"/>
</dbReference>
<reference evidence="2" key="1">
    <citation type="submission" date="2023-01" db="EMBL/GenBank/DDBJ databases">
        <title>Complete genome sequence of Planctobacterium marinum strain Dej080120_11.</title>
        <authorList>
            <person name="Ueki S."/>
            <person name="Maruyama F."/>
        </authorList>
    </citation>
    <scope>NUCLEOTIDE SEQUENCE</scope>
    <source>
        <strain evidence="2">Dej080120_11</strain>
    </source>
</reference>
<dbReference type="PANTHER" id="PTHR41339:SF1">
    <property type="entry name" value="SECRETED PROTEIN"/>
    <property type="match status" value="1"/>
</dbReference>
<name>A0AA48I3M4_9ALTE</name>
<dbReference type="Proteomes" id="UP001333710">
    <property type="component" value="Chromosome"/>
</dbReference>
<dbReference type="SMART" id="SM00710">
    <property type="entry name" value="PbH1"/>
    <property type="match status" value="6"/>
</dbReference>
<accession>A0AA48I3M4</accession>
<evidence type="ECO:0000313" key="3">
    <source>
        <dbReference type="Proteomes" id="UP001333710"/>
    </source>
</evidence>
<dbReference type="AlphaFoldDB" id="A0AA48I3M4"/>
<dbReference type="KEGG" id="pmaw:MACH26_08160"/>
<evidence type="ECO:0008006" key="4">
    <source>
        <dbReference type="Google" id="ProtNLM"/>
    </source>
</evidence>
<dbReference type="PROSITE" id="PS51257">
    <property type="entry name" value="PROKAR_LIPOPROTEIN"/>
    <property type="match status" value="1"/>
</dbReference>